<dbReference type="AlphaFoldDB" id="A0A6M3XAC5"/>
<dbReference type="Gene3D" id="2.60.120.40">
    <property type="match status" value="1"/>
</dbReference>
<dbReference type="EMBL" id="MT144605">
    <property type="protein sequence ID" value="QJH94754.1"/>
    <property type="molecule type" value="Genomic_DNA"/>
</dbReference>
<organism evidence="1">
    <name type="scientific">viral metagenome</name>
    <dbReference type="NCBI Taxonomy" id="1070528"/>
    <lineage>
        <taxon>unclassified sequences</taxon>
        <taxon>metagenomes</taxon>
        <taxon>organismal metagenomes</taxon>
    </lineage>
</organism>
<proteinExistence type="predicted"/>
<accession>A0A6M3XAC5</accession>
<dbReference type="InterPro" id="IPR011050">
    <property type="entry name" value="Pectin_lyase_fold/virulence"/>
</dbReference>
<name>A0A6M3XAC5_9ZZZZ</name>
<protein>
    <submittedName>
        <fullName evidence="1">Uncharacterized protein</fullName>
    </submittedName>
</protein>
<dbReference type="SUPFAM" id="SSF49842">
    <property type="entry name" value="TNF-like"/>
    <property type="match status" value="1"/>
</dbReference>
<dbReference type="InterPro" id="IPR008983">
    <property type="entry name" value="Tumour_necrosis_fac-like_dom"/>
</dbReference>
<gene>
    <name evidence="1" type="ORF">TM448B00295_0030</name>
</gene>
<dbReference type="SUPFAM" id="SSF51126">
    <property type="entry name" value="Pectin lyase-like"/>
    <property type="match status" value="1"/>
</dbReference>
<evidence type="ECO:0000313" key="1">
    <source>
        <dbReference type="EMBL" id="QJH94754.1"/>
    </source>
</evidence>
<reference evidence="1" key="1">
    <citation type="submission" date="2020-03" db="EMBL/GenBank/DDBJ databases">
        <title>The deep terrestrial virosphere.</title>
        <authorList>
            <person name="Holmfeldt K."/>
            <person name="Nilsson E."/>
            <person name="Simone D."/>
            <person name="Lopez-Fernandez M."/>
            <person name="Wu X."/>
            <person name="de Brujin I."/>
            <person name="Lundin D."/>
            <person name="Andersson A."/>
            <person name="Bertilsson S."/>
            <person name="Dopson M."/>
        </authorList>
    </citation>
    <scope>NUCLEOTIDE SEQUENCE</scope>
    <source>
        <strain evidence="1">TM448B00295</strain>
    </source>
</reference>
<sequence>MSIRAEFTNDLIISNGVWVDARAYGSALNDTAIQAAITVIGADNKVLVITPGTWTITNNLSIPANITVMVMNGGLLSVGAAKKLTIIGPLDASNGQVFAGDGTVDLSAMPGAINALWFAGSDIGAKLNGAIAAGGTYFEKQTVIVPTGIYSLDTCVNLAGKGAGGDHCHSTIDFQDSYIVINTSGTPAFDCIGSSFITFRGGKLRASGANTPSSCFFMGPNVTKTNSISFTFSDIKIWGTFSKAAIIGVGLAPLFILGDTWVYNAGLTLSLTRRNSQSEVSVYDTIHPTLPQDSISLHVDGGVAFAGADVGDALIELEGNTNRVFFNGCYMSCSFGNCYLSVDATTDPMWHINLINVRTEFATAPVDGIKVIGTNAVGINVSGGIVKAATNLVNAPDCITYNGAWGVPHRTFLRTTGGCKFNLKQIGQLDIDVSTGVKDITATGEIVDGLTIYGGLSTYMGILNILAADINKIKWNNPRGPNELSHAMADLGADQAVNANTTATVEFSNQTQDVLGEFDPATFKFTPILDGYYHVDVLMFADVTAGDVLLVNLRSAGFTYVAFYMVAERSIEPISFSCVVPCTAGTDIYVNYKDATNASTILGTAPYKSYITITRVAD</sequence>